<evidence type="ECO:0000256" key="1">
    <source>
        <dbReference type="ARBA" id="ARBA00004651"/>
    </source>
</evidence>
<comment type="subcellular location">
    <subcellularLocation>
        <location evidence="1">Cell membrane</location>
        <topology evidence="1">Multi-pass membrane protein</topology>
    </subcellularLocation>
</comment>
<feature type="transmembrane region" description="Helical" evidence="6">
    <location>
        <begin position="87"/>
        <end position="107"/>
    </location>
</feature>
<evidence type="ECO:0000256" key="3">
    <source>
        <dbReference type="ARBA" id="ARBA00022692"/>
    </source>
</evidence>
<protein>
    <submittedName>
        <fullName evidence="7">Putative ribonuclease-like protein YfkH</fullName>
    </submittedName>
</protein>
<sequence>MNKDYEMLKDFYLRFQEHEVPALGAQLTYYLILAFFPFLIFLLTLLSYTPITSEEALNNLSRFLPADAYKVVIEVLRQTLDSSRQTLLSLGALFTIWASSNGINAVIRGINKAYDENETRPFWKVRGMAIIFTIGLAIVIILAFVLLVLGKLLGQTLVTYLGYSELFMKSWQLYRFLLPLGVMLVVFMFFYRYAPNKKVRFRETIPGAVFSSLGWVVTSWAFSFYVNQFANLTRTYGSIGGIIVLLLWLYLSSMVILIGGEINATLSFYRKSRR</sequence>
<dbReference type="Pfam" id="PF03631">
    <property type="entry name" value="Virul_fac_BrkB"/>
    <property type="match status" value="1"/>
</dbReference>
<dbReference type="PANTHER" id="PTHR30213">
    <property type="entry name" value="INNER MEMBRANE PROTEIN YHJD"/>
    <property type="match status" value="1"/>
</dbReference>
<dbReference type="NCBIfam" id="TIGR00765">
    <property type="entry name" value="yihY_not_rbn"/>
    <property type="match status" value="1"/>
</dbReference>
<dbReference type="InterPro" id="IPR017039">
    <property type="entry name" value="Virul_fac_BrkB"/>
</dbReference>
<evidence type="ECO:0000256" key="2">
    <source>
        <dbReference type="ARBA" id="ARBA00022475"/>
    </source>
</evidence>
<feature type="transmembrane region" description="Helical" evidence="6">
    <location>
        <begin position="238"/>
        <end position="264"/>
    </location>
</feature>
<reference evidence="7" key="1">
    <citation type="journal article" date="2014" name="PLoS ONE">
        <title>Screening of metagenomic and genomic libraries reveals three classes of bacterial enzymes that overcome the toxicity of acrylate.</title>
        <authorList>
            <person name="Curson A.R."/>
            <person name="Burns O.J."/>
            <person name="Voget S."/>
            <person name="Daniel R."/>
            <person name="Todd J.D."/>
            <person name="McInnis K."/>
            <person name="Wexler M."/>
            <person name="Johnston A.W."/>
        </authorList>
    </citation>
    <scope>NUCLEOTIDE SEQUENCE</scope>
</reference>
<feature type="transmembrane region" description="Helical" evidence="6">
    <location>
        <begin position="173"/>
        <end position="193"/>
    </location>
</feature>
<gene>
    <name evidence="7" type="primary">yfkH</name>
    <name evidence="7" type="ORF">pBIO2079_15</name>
</gene>
<keyword evidence="3 6" id="KW-0812">Transmembrane</keyword>
<keyword evidence="2" id="KW-1003">Cell membrane</keyword>
<dbReference type="PANTHER" id="PTHR30213:SF0">
    <property type="entry name" value="UPF0761 MEMBRANE PROTEIN YIHY"/>
    <property type="match status" value="1"/>
</dbReference>
<reference evidence="7" key="2">
    <citation type="submission" date="2014-02" db="EMBL/GenBank/DDBJ databases">
        <authorList>
            <person name="Curson A.R.J."/>
            <person name="Burns O.J."/>
            <person name="Voget S."/>
            <person name="Daniel R."/>
            <person name="Todd J.D."/>
            <person name="McInnis K."/>
            <person name="Wexler M."/>
            <person name="Johnston A.W.B."/>
        </authorList>
    </citation>
    <scope>NUCLEOTIDE SEQUENCE</scope>
</reference>
<keyword evidence="5 6" id="KW-0472">Membrane</keyword>
<evidence type="ECO:0000256" key="6">
    <source>
        <dbReference type="SAM" id="Phobius"/>
    </source>
</evidence>
<feature type="transmembrane region" description="Helical" evidence="6">
    <location>
        <begin position="128"/>
        <end position="153"/>
    </location>
</feature>
<organism evidence="7">
    <name type="scientific">uncultured bacterium pBIO2079</name>
    <dbReference type="NCBI Taxonomy" id="1478040"/>
    <lineage>
        <taxon>Bacteria</taxon>
        <taxon>environmental samples</taxon>
    </lineage>
</organism>
<evidence type="ECO:0000313" key="7">
    <source>
        <dbReference type="EMBL" id="AIE77276.1"/>
    </source>
</evidence>
<keyword evidence="4 6" id="KW-1133">Transmembrane helix</keyword>
<dbReference type="GO" id="GO:0005886">
    <property type="term" value="C:plasma membrane"/>
    <property type="evidence" value="ECO:0007669"/>
    <property type="project" value="UniProtKB-SubCell"/>
</dbReference>
<feature type="transmembrane region" description="Helical" evidence="6">
    <location>
        <begin position="205"/>
        <end position="226"/>
    </location>
</feature>
<dbReference type="AlphaFoldDB" id="A0A075FBY0"/>
<proteinExistence type="predicted"/>
<dbReference type="PIRSF" id="PIRSF035875">
    <property type="entry name" value="RNase_BN"/>
    <property type="match status" value="1"/>
</dbReference>
<dbReference type="EMBL" id="KJ531199">
    <property type="protein sequence ID" value="AIE77276.1"/>
    <property type="molecule type" value="Genomic_DNA"/>
</dbReference>
<feature type="transmembrane region" description="Helical" evidence="6">
    <location>
        <begin position="27"/>
        <end position="48"/>
    </location>
</feature>
<evidence type="ECO:0000256" key="4">
    <source>
        <dbReference type="ARBA" id="ARBA00022989"/>
    </source>
</evidence>
<accession>A0A075FBY0</accession>
<name>A0A075FBY0_9BACT</name>
<evidence type="ECO:0000256" key="5">
    <source>
        <dbReference type="ARBA" id="ARBA00023136"/>
    </source>
</evidence>